<dbReference type="EC" id="2.1.1.72" evidence="2"/>
<dbReference type="GO" id="GO:0009007">
    <property type="term" value="F:site-specific DNA-methyltransferase (adenine-specific) activity"/>
    <property type="evidence" value="ECO:0007669"/>
    <property type="project" value="UniProtKB-EC"/>
</dbReference>
<keyword evidence="5" id="KW-0949">S-adenosyl-L-methionine</keyword>
<reference evidence="7 8" key="1">
    <citation type="submission" date="2019-11" db="EMBL/GenBank/DDBJ databases">
        <title>Isolation of a new High Light Tolerant Cyanobacteria.</title>
        <authorList>
            <person name="Dobson Z."/>
            <person name="Vaughn N."/>
            <person name="Vaughn M."/>
            <person name="Fromme P."/>
            <person name="Mazor Y."/>
        </authorList>
    </citation>
    <scope>NUCLEOTIDE SEQUENCE [LARGE SCALE GENOMIC DNA]</scope>
    <source>
        <strain evidence="7 8">0216</strain>
    </source>
</reference>
<dbReference type="GO" id="GO:1904047">
    <property type="term" value="F:S-adenosyl-L-methionine binding"/>
    <property type="evidence" value="ECO:0007669"/>
    <property type="project" value="TreeGrafter"/>
</dbReference>
<dbReference type="GO" id="GO:0032259">
    <property type="term" value="P:methylation"/>
    <property type="evidence" value="ECO:0007669"/>
    <property type="project" value="UniProtKB-KW"/>
</dbReference>
<gene>
    <name evidence="7" type="ORF">GGC33_00265</name>
</gene>
<evidence type="ECO:0000313" key="7">
    <source>
        <dbReference type="EMBL" id="MTF37373.1"/>
    </source>
</evidence>
<comment type="catalytic activity">
    <reaction evidence="6">
        <text>a 2'-deoxyadenosine in DNA + S-adenosyl-L-methionine = an N(6)-methyl-2'-deoxyadenosine in DNA + S-adenosyl-L-homocysteine + H(+)</text>
        <dbReference type="Rhea" id="RHEA:15197"/>
        <dbReference type="Rhea" id="RHEA-COMP:12418"/>
        <dbReference type="Rhea" id="RHEA-COMP:12419"/>
        <dbReference type="ChEBI" id="CHEBI:15378"/>
        <dbReference type="ChEBI" id="CHEBI:57856"/>
        <dbReference type="ChEBI" id="CHEBI:59789"/>
        <dbReference type="ChEBI" id="CHEBI:90615"/>
        <dbReference type="ChEBI" id="CHEBI:90616"/>
        <dbReference type="EC" id="2.1.1.72"/>
    </reaction>
</comment>
<dbReference type="InterPro" id="IPR029063">
    <property type="entry name" value="SAM-dependent_MTases_sf"/>
</dbReference>
<dbReference type="Gene3D" id="3.40.50.150">
    <property type="entry name" value="Vaccinia Virus protein VP39"/>
    <property type="match status" value="1"/>
</dbReference>
<name>A0A844GP87_9CHRO</name>
<keyword evidence="4 7" id="KW-0808">Transferase</keyword>
<dbReference type="Gene3D" id="1.10.1020.10">
    <property type="entry name" value="Adenine-specific Methyltransferase, Domain 2"/>
    <property type="match status" value="1"/>
</dbReference>
<organism evidence="7 8">
    <name type="scientific">Cyanobacterium aponinum 0216</name>
    <dbReference type="NCBI Taxonomy" id="2676140"/>
    <lineage>
        <taxon>Bacteria</taxon>
        <taxon>Bacillati</taxon>
        <taxon>Cyanobacteriota</taxon>
        <taxon>Cyanophyceae</taxon>
        <taxon>Oscillatoriophycideae</taxon>
        <taxon>Chroococcales</taxon>
        <taxon>Geminocystaceae</taxon>
        <taxon>Cyanobacterium</taxon>
    </lineage>
</organism>
<dbReference type="Proteomes" id="UP000437131">
    <property type="component" value="Unassembled WGS sequence"/>
</dbReference>
<evidence type="ECO:0000256" key="3">
    <source>
        <dbReference type="ARBA" id="ARBA00022603"/>
    </source>
</evidence>
<comment type="similarity">
    <text evidence="1">Belongs to the N(4)/N(6)-methyltransferase family.</text>
</comment>
<accession>A0A844GP87</accession>
<dbReference type="NCBIfam" id="TIGR00571">
    <property type="entry name" value="dam"/>
    <property type="match status" value="1"/>
</dbReference>
<dbReference type="InterPro" id="IPR012263">
    <property type="entry name" value="M_m6A_EcoRV"/>
</dbReference>
<dbReference type="PRINTS" id="PR00505">
    <property type="entry name" value="D12N6MTFRASE"/>
</dbReference>
<evidence type="ECO:0000256" key="6">
    <source>
        <dbReference type="ARBA" id="ARBA00047942"/>
    </source>
</evidence>
<evidence type="ECO:0000256" key="1">
    <source>
        <dbReference type="ARBA" id="ARBA00006594"/>
    </source>
</evidence>
<proteinExistence type="inferred from homology"/>
<dbReference type="Pfam" id="PF02086">
    <property type="entry name" value="MethyltransfD12"/>
    <property type="match status" value="1"/>
</dbReference>
<keyword evidence="3 7" id="KW-0489">Methyltransferase</keyword>
<comment type="caution">
    <text evidence="7">The sequence shown here is derived from an EMBL/GenBank/DDBJ whole genome shotgun (WGS) entry which is preliminary data.</text>
</comment>
<dbReference type="PIRSF" id="PIRSF000398">
    <property type="entry name" value="M_m6A_EcoRV"/>
    <property type="match status" value="1"/>
</dbReference>
<protein>
    <recommendedName>
        <fullName evidence="2">site-specific DNA-methyltransferase (adenine-specific)</fullName>
        <ecNumber evidence="2">2.1.1.72</ecNumber>
    </recommendedName>
</protein>
<dbReference type="InterPro" id="IPR012327">
    <property type="entry name" value="MeTrfase_D12"/>
</dbReference>
<dbReference type="PANTHER" id="PTHR30481:SF2">
    <property type="entry name" value="SITE-SPECIFIC DNA-METHYLTRANSFERASE (ADENINE-SPECIFIC)"/>
    <property type="match status" value="1"/>
</dbReference>
<evidence type="ECO:0000256" key="5">
    <source>
        <dbReference type="ARBA" id="ARBA00022691"/>
    </source>
</evidence>
<dbReference type="EMBL" id="WMIA01000001">
    <property type="protein sequence ID" value="MTF37373.1"/>
    <property type="molecule type" value="Genomic_DNA"/>
</dbReference>
<dbReference type="InterPro" id="IPR023095">
    <property type="entry name" value="Ade_MeTrfase_dom_2"/>
</dbReference>
<evidence type="ECO:0000313" key="8">
    <source>
        <dbReference type="Proteomes" id="UP000437131"/>
    </source>
</evidence>
<dbReference type="RefSeq" id="WP_155082351.1">
    <property type="nucleotide sequence ID" value="NZ_WMIA01000001.1"/>
</dbReference>
<sequence>MIKSPLRYPGGKSRAIDYLCQHLPDDFSEYREPMVGGGSMFIYLKQKNPGLKIWINDLNPELYLFWKIAQSDLVNLVNEIKKCKENYQDGKQLFRELTTVNIENLTDLERATRFFILNRITFSGTVESGGFSQGAFEKRFTDSSIERLELLEQILKDITITNLDFENVIKDSSNNAFLFLDPPYYNNAKSKLYGKKGNLHSEFNHKKFINIIKKCQHKWLITYDNCKFIKDNFVEYYLQEWELQYGMNNYKKSSVPKGKELLIMNYLPSIQDKQNQQLTLNFY</sequence>
<dbReference type="GO" id="GO:0043565">
    <property type="term" value="F:sequence-specific DNA binding"/>
    <property type="evidence" value="ECO:0007669"/>
    <property type="project" value="TreeGrafter"/>
</dbReference>
<evidence type="ECO:0000256" key="4">
    <source>
        <dbReference type="ARBA" id="ARBA00022679"/>
    </source>
</evidence>
<dbReference type="PANTHER" id="PTHR30481">
    <property type="entry name" value="DNA ADENINE METHYLASE"/>
    <property type="match status" value="1"/>
</dbReference>
<dbReference type="GO" id="GO:0009307">
    <property type="term" value="P:DNA restriction-modification system"/>
    <property type="evidence" value="ECO:0007669"/>
    <property type="project" value="InterPro"/>
</dbReference>
<dbReference type="AlphaFoldDB" id="A0A844GP87"/>
<dbReference type="GO" id="GO:0006298">
    <property type="term" value="P:mismatch repair"/>
    <property type="evidence" value="ECO:0007669"/>
    <property type="project" value="TreeGrafter"/>
</dbReference>
<dbReference type="SUPFAM" id="SSF53335">
    <property type="entry name" value="S-adenosyl-L-methionine-dependent methyltransferases"/>
    <property type="match status" value="1"/>
</dbReference>
<evidence type="ECO:0000256" key="2">
    <source>
        <dbReference type="ARBA" id="ARBA00011900"/>
    </source>
</evidence>